<dbReference type="InterPro" id="IPR011989">
    <property type="entry name" value="ARM-like"/>
</dbReference>
<feature type="domain" description="PPPDE" evidence="4">
    <location>
        <begin position="2"/>
        <end position="144"/>
    </location>
</feature>
<accession>A0A6A5A5J9</accession>
<dbReference type="Pfam" id="PF05903">
    <property type="entry name" value="Peptidase_C97"/>
    <property type="match status" value="1"/>
</dbReference>
<gene>
    <name evidence="5" type="ORF">AaE_006339</name>
</gene>
<dbReference type="GO" id="GO:0006508">
    <property type="term" value="P:proteolysis"/>
    <property type="evidence" value="ECO:0007669"/>
    <property type="project" value="UniProtKB-KW"/>
</dbReference>
<name>A0A6A5A5J9_APHAT</name>
<dbReference type="InterPro" id="IPR042266">
    <property type="entry name" value="PPPDE_sf"/>
</dbReference>
<dbReference type="Pfam" id="PF08324">
    <property type="entry name" value="PUL"/>
    <property type="match status" value="1"/>
</dbReference>
<dbReference type="PANTHER" id="PTHR12378">
    <property type="entry name" value="DESUMOYLATING ISOPEPTIDASE"/>
    <property type="match status" value="1"/>
</dbReference>
<dbReference type="InterPro" id="IPR013535">
    <property type="entry name" value="PUL_dom"/>
</dbReference>
<dbReference type="InterPro" id="IPR008580">
    <property type="entry name" value="PPPDE_dom"/>
</dbReference>
<protein>
    <recommendedName>
        <fullName evidence="4">PPPDE domain-containing protein</fullName>
    </recommendedName>
</protein>
<evidence type="ECO:0000259" key="4">
    <source>
        <dbReference type="PROSITE" id="PS51858"/>
    </source>
</evidence>
<dbReference type="GO" id="GO:0008233">
    <property type="term" value="F:peptidase activity"/>
    <property type="evidence" value="ECO:0007669"/>
    <property type="project" value="UniProtKB-KW"/>
</dbReference>
<dbReference type="PANTHER" id="PTHR12378:SF7">
    <property type="entry name" value="DESUMOYLATING ISOPEPTIDASE 1"/>
    <property type="match status" value="1"/>
</dbReference>
<dbReference type="GO" id="GO:0070646">
    <property type="term" value="P:protein modification by small protein removal"/>
    <property type="evidence" value="ECO:0007669"/>
    <property type="project" value="TreeGrafter"/>
</dbReference>
<dbReference type="EMBL" id="VJMI01011898">
    <property type="protein sequence ID" value="KAF0751549.1"/>
    <property type="molecule type" value="Genomic_DNA"/>
</dbReference>
<reference evidence="5 6" key="1">
    <citation type="submission" date="2019-06" db="EMBL/GenBank/DDBJ databases">
        <title>Genomics analysis of Aphanomyces spp. identifies a new class of oomycete effector associated with host adaptation.</title>
        <authorList>
            <person name="Gaulin E."/>
        </authorList>
    </citation>
    <scope>NUCLEOTIDE SEQUENCE [LARGE SCALE GENOMIC DNA]</scope>
    <source>
        <strain evidence="5 6">E</strain>
    </source>
</reference>
<dbReference type="Gene3D" id="3.90.1720.30">
    <property type="entry name" value="PPPDE domains"/>
    <property type="match status" value="1"/>
</dbReference>
<evidence type="ECO:0000256" key="2">
    <source>
        <dbReference type="ARBA" id="ARBA00022670"/>
    </source>
</evidence>
<dbReference type="Proteomes" id="UP000469452">
    <property type="component" value="Unassembled WGS sequence"/>
</dbReference>
<dbReference type="SMART" id="SM01179">
    <property type="entry name" value="DUF862"/>
    <property type="match status" value="1"/>
</dbReference>
<keyword evidence="3" id="KW-0378">Hydrolase</keyword>
<keyword evidence="2" id="KW-0645">Protease</keyword>
<evidence type="ECO:0000256" key="3">
    <source>
        <dbReference type="ARBA" id="ARBA00022801"/>
    </source>
</evidence>
<evidence type="ECO:0000313" key="6">
    <source>
        <dbReference type="Proteomes" id="UP000469452"/>
    </source>
</evidence>
<proteinExistence type="inferred from homology"/>
<dbReference type="VEuPathDB" id="FungiDB:H257_07919"/>
<comment type="similarity">
    <text evidence="1">Belongs to the DeSI family.</text>
</comment>
<dbReference type="AlphaFoldDB" id="A0A6A5A5J9"/>
<dbReference type="Gene3D" id="1.25.10.10">
    <property type="entry name" value="Leucine-rich Repeat Variant"/>
    <property type="match status" value="1"/>
</dbReference>
<evidence type="ECO:0000256" key="1">
    <source>
        <dbReference type="ARBA" id="ARBA00008140"/>
    </source>
</evidence>
<dbReference type="PROSITE" id="PS51858">
    <property type="entry name" value="PPPDE"/>
    <property type="match status" value="1"/>
</dbReference>
<sequence length="479" mass="51756">MYEVVLHVYDLTRGMARQMSPALLGRQIEGVWHTGVFVYEKEYFFGGGIQAIPPEYVVETYGSPVQVLRLGTTQVPHEAFMAFLQDVSPRFTAATYNLLTNNCNNFSNEVVNFLVGTSIPQHILDLPNEVLSTPMGAMFRPMIEQMQANMAVNVQSHGGGNPLPSFPAPSFLTAPSHVAAYVSLHVSFSRQPAAAVPKSLDSYTRPLICGDPALHVDRILSHVSAVHSLSSEDLAAFQRLATYAKATSSPSPPPNDDRSMWWPALLRLLHQTTSNNSHPFMALCLVRVVVLVAEVPPAATPPPPDAASVVALLVDHVDQPSAETFSSALRIVYLSLLATILATPSAAALLAPHALRFLPFVWSTWHRLPRSHPAAAVASAIVFNFAQTVDLALDWTVQFTVVGGVAETLDMYATSSVELSTHDQEAVERLVAALGRLLRQVPSARALAVEVGLVHVLTRLKPKVAATHGALTAQVLGLI</sequence>
<comment type="caution">
    <text evidence="5">The sequence shown here is derived from an EMBL/GenBank/DDBJ whole genome shotgun (WGS) entry which is preliminary data.</text>
</comment>
<organism evidence="5 6">
    <name type="scientific">Aphanomyces astaci</name>
    <name type="common">Crayfish plague agent</name>
    <dbReference type="NCBI Taxonomy" id="112090"/>
    <lineage>
        <taxon>Eukaryota</taxon>
        <taxon>Sar</taxon>
        <taxon>Stramenopiles</taxon>
        <taxon>Oomycota</taxon>
        <taxon>Saprolegniomycetes</taxon>
        <taxon>Saprolegniales</taxon>
        <taxon>Verrucalvaceae</taxon>
        <taxon>Aphanomyces</taxon>
    </lineage>
</organism>
<evidence type="ECO:0000313" key="5">
    <source>
        <dbReference type="EMBL" id="KAF0751549.1"/>
    </source>
</evidence>